<accession>A0ABN9S5P9</accession>
<reference evidence="2" key="1">
    <citation type="submission" date="2023-10" db="EMBL/GenBank/DDBJ databases">
        <authorList>
            <person name="Chen Y."/>
            <person name="Shah S."/>
            <person name="Dougan E. K."/>
            <person name="Thang M."/>
            <person name="Chan C."/>
        </authorList>
    </citation>
    <scope>NUCLEOTIDE SEQUENCE [LARGE SCALE GENOMIC DNA]</scope>
</reference>
<comment type="caution">
    <text evidence="2">The sequence shown here is derived from an EMBL/GenBank/DDBJ whole genome shotgun (WGS) entry which is preliminary data.</text>
</comment>
<protein>
    <submittedName>
        <fullName evidence="2">Uncharacterized protein</fullName>
    </submittedName>
</protein>
<dbReference type="EMBL" id="CAUYUJ010009564">
    <property type="protein sequence ID" value="CAK0827142.1"/>
    <property type="molecule type" value="Genomic_DNA"/>
</dbReference>
<feature type="compositionally biased region" description="Low complexity" evidence="1">
    <location>
        <begin position="24"/>
        <end position="36"/>
    </location>
</feature>
<gene>
    <name evidence="2" type="ORF">PCOR1329_LOCUS26753</name>
</gene>
<organism evidence="2 3">
    <name type="scientific">Prorocentrum cordatum</name>
    <dbReference type="NCBI Taxonomy" id="2364126"/>
    <lineage>
        <taxon>Eukaryota</taxon>
        <taxon>Sar</taxon>
        <taxon>Alveolata</taxon>
        <taxon>Dinophyceae</taxon>
        <taxon>Prorocentrales</taxon>
        <taxon>Prorocentraceae</taxon>
        <taxon>Prorocentrum</taxon>
    </lineage>
</organism>
<proteinExistence type="predicted"/>
<evidence type="ECO:0000313" key="3">
    <source>
        <dbReference type="Proteomes" id="UP001189429"/>
    </source>
</evidence>
<keyword evidence="3" id="KW-1185">Reference proteome</keyword>
<evidence type="ECO:0000313" key="2">
    <source>
        <dbReference type="EMBL" id="CAK0827142.1"/>
    </source>
</evidence>
<evidence type="ECO:0000256" key="1">
    <source>
        <dbReference type="SAM" id="MobiDB-lite"/>
    </source>
</evidence>
<dbReference type="Proteomes" id="UP001189429">
    <property type="component" value="Unassembled WGS sequence"/>
</dbReference>
<feature type="region of interest" description="Disordered" evidence="1">
    <location>
        <begin position="1"/>
        <end position="36"/>
    </location>
</feature>
<name>A0ABN9S5P9_9DINO</name>
<sequence>MQDSSDEEAVPVRQEATQPAVVGPAPVSQEAAQQQAVAEQAPVRQEVAQQQTVLEPAPVRQEVAQQQAVVEPAPGPQEAAQQQAVDNPSGCAVAAASGVRLTAPIVGVPFAHLCSDSILDQGDWHLCSLHACASAAASALAAKCRIHAGAARLYGTFLDRAPLQARWPGALLAALGPVRIQAKSCMYTVSFSSRRAEDFSDAAWAIHNAAGWRCVVLVAKWPGRMDAAGRRPTHAVVGLRWDNSATAIAGMSSHGAENLPYPFHQECRVRARLFRRPRDPYDRGAAGRRWHWLATHPRGGRRVVDAGAAPLAVAR</sequence>